<organism evidence="2 3">
    <name type="scientific">Fusarium mundagurra</name>
    <dbReference type="NCBI Taxonomy" id="1567541"/>
    <lineage>
        <taxon>Eukaryota</taxon>
        <taxon>Fungi</taxon>
        <taxon>Dikarya</taxon>
        <taxon>Ascomycota</taxon>
        <taxon>Pezizomycotina</taxon>
        <taxon>Sordariomycetes</taxon>
        <taxon>Hypocreomycetidae</taxon>
        <taxon>Hypocreales</taxon>
        <taxon>Nectriaceae</taxon>
        <taxon>Fusarium</taxon>
        <taxon>Fusarium fujikuroi species complex</taxon>
    </lineage>
</organism>
<dbReference type="OrthoDB" id="5096500at2759"/>
<dbReference type="Proteomes" id="UP000544331">
    <property type="component" value="Unassembled WGS sequence"/>
</dbReference>
<feature type="compositionally biased region" description="Basic and acidic residues" evidence="1">
    <location>
        <begin position="169"/>
        <end position="186"/>
    </location>
</feature>
<keyword evidence="3" id="KW-1185">Reference proteome</keyword>
<proteinExistence type="predicted"/>
<name>A0A8H6D0F0_9HYPO</name>
<reference evidence="2 3" key="1">
    <citation type="submission" date="2020-05" db="EMBL/GenBank/DDBJ databases">
        <title>Identification and distribution of gene clusters putatively required for synthesis of sphingolipid metabolism inhibitors in phylogenetically diverse species of the filamentous fungus Fusarium.</title>
        <authorList>
            <person name="Kim H.-S."/>
            <person name="Busman M."/>
            <person name="Brown D.W."/>
            <person name="Divon H."/>
            <person name="Uhlig S."/>
            <person name="Proctor R.H."/>
        </authorList>
    </citation>
    <scope>NUCLEOTIDE SEQUENCE [LARGE SCALE GENOMIC DNA]</scope>
    <source>
        <strain evidence="2 3">NRRL 66235</strain>
    </source>
</reference>
<accession>A0A8H6D0F0</accession>
<evidence type="ECO:0000256" key="1">
    <source>
        <dbReference type="SAM" id="MobiDB-lite"/>
    </source>
</evidence>
<evidence type="ECO:0000313" key="3">
    <source>
        <dbReference type="Proteomes" id="UP000544331"/>
    </source>
</evidence>
<comment type="caution">
    <text evidence="2">The sequence shown here is derived from an EMBL/GenBank/DDBJ whole genome shotgun (WGS) entry which is preliminary data.</text>
</comment>
<feature type="compositionally biased region" description="Basic and acidic residues" evidence="1">
    <location>
        <begin position="194"/>
        <end position="208"/>
    </location>
</feature>
<feature type="region of interest" description="Disordered" evidence="1">
    <location>
        <begin position="160"/>
        <end position="212"/>
    </location>
</feature>
<sequence length="273" mass="31911">MFTRTPLFVSILFIGSHLERPFKTLSMLLYERQARNKPPRTFSIRTILIVLKPSSRLPIQYIKRLLHSLPTYFSHQAKITNTQINRHQTEEMESSDWKSCPKGRSSVERVDEELNEIFQLDGVLETAWEEPIGDNDEMVLVDAKQYAAFLKWEAGNLEGEFTNAPPLETRGKSKENTDPDQLEKQRSNAQSSQHDVEDRPLPPHRDSPSDDEAQAWCEEFERKMDTMGIRRHFRQILKILEMSQLMDNDMRLFELVKKKDDEEKQKSSTNTTN</sequence>
<dbReference type="EMBL" id="JAAOAN010000785">
    <property type="protein sequence ID" value="KAF5699686.1"/>
    <property type="molecule type" value="Genomic_DNA"/>
</dbReference>
<protein>
    <submittedName>
        <fullName evidence="2">Uncharacterized protein</fullName>
    </submittedName>
</protein>
<gene>
    <name evidence="2" type="ORF">FMUND_14647</name>
</gene>
<evidence type="ECO:0000313" key="2">
    <source>
        <dbReference type="EMBL" id="KAF5699686.1"/>
    </source>
</evidence>
<dbReference type="AlphaFoldDB" id="A0A8H6D0F0"/>